<name>A0A814KDU7_9BILA</name>
<reference evidence="2" key="1">
    <citation type="submission" date="2021-02" db="EMBL/GenBank/DDBJ databases">
        <authorList>
            <person name="Nowell W R."/>
        </authorList>
    </citation>
    <scope>NUCLEOTIDE SEQUENCE</scope>
</reference>
<dbReference type="EMBL" id="CAJNOT010000665">
    <property type="protein sequence ID" value="CAF1049771.1"/>
    <property type="molecule type" value="Genomic_DNA"/>
</dbReference>
<dbReference type="GO" id="GO:0016779">
    <property type="term" value="F:nucleotidyltransferase activity"/>
    <property type="evidence" value="ECO:0007669"/>
    <property type="project" value="InterPro"/>
</dbReference>
<proteinExistence type="predicted"/>
<dbReference type="AlphaFoldDB" id="A0A814KDU7"/>
<dbReference type="Proteomes" id="UP000663864">
    <property type="component" value="Unassembled WGS sequence"/>
</dbReference>
<comment type="caution">
    <text evidence="2">The sequence shown here is derived from an EMBL/GenBank/DDBJ whole genome shotgun (WGS) entry which is preliminary data.</text>
</comment>
<dbReference type="InterPro" id="IPR013083">
    <property type="entry name" value="Znf_RING/FYVE/PHD"/>
</dbReference>
<dbReference type="Gene3D" id="3.30.460.10">
    <property type="entry name" value="Beta Polymerase, domain 2"/>
    <property type="match status" value="1"/>
</dbReference>
<accession>A0A814KDU7</accession>
<feature type="domain" description="Polymerase nucleotidyl transferase" evidence="1">
    <location>
        <begin position="11"/>
        <end position="64"/>
    </location>
</feature>
<protein>
    <recommendedName>
        <fullName evidence="1">Polymerase nucleotidyl transferase domain-containing protein</fullName>
    </recommendedName>
</protein>
<dbReference type="SUPFAM" id="SSF81301">
    <property type="entry name" value="Nucleotidyltransferase"/>
    <property type="match status" value="1"/>
</dbReference>
<evidence type="ECO:0000313" key="2">
    <source>
        <dbReference type="EMBL" id="CAF1049771.1"/>
    </source>
</evidence>
<dbReference type="Gene3D" id="3.30.40.10">
    <property type="entry name" value="Zinc/RING finger domain, C3HC4 (zinc finger)"/>
    <property type="match status" value="1"/>
</dbReference>
<gene>
    <name evidence="2" type="ORF">ZHD862_LOCUS14994</name>
</gene>
<dbReference type="CDD" id="cd05403">
    <property type="entry name" value="NT_KNTase_like"/>
    <property type="match status" value="1"/>
</dbReference>
<dbReference type="InterPro" id="IPR043519">
    <property type="entry name" value="NT_sf"/>
</dbReference>
<dbReference type="InterPro" id="IPR002934">
    <property type="entry name" value="Polymerase_NTP_transf_dom"/>
</dbReference>
<evidence type="ECO:0000259" key="1">
    <source>
        <dbReference type="Pfam" id="PF01909"/>
    </source>
</evidence>
<dbReference type="Pfam" id="PF01909">
    <property type="entry name" value="NTP_transf_2"/>
    <property type="match status" value="1"/>
</dbReference>
<organism evidence="2">
    <name type="scientific">Rotaria sordida</name>
    <dbReference type="NCBI Taxonomy" id="392033"/>
    <lineage>
        <taxon>Eukaryota</taxon>
        <taxon>Metazoa</taxon>
        <taxon>Spiralia</taxon>
        <taxon>Gnathifera</taxon>
        <taxon>Rotifera</taxon>
        <taxon>Eurotatoria</taxon>
        <taxon>Bdelloidea</taxon>
        <taxon>Philodinida</taxon>
        <taxon>Philodinidae</taxon>
        <taxon>Rotaria</taxon>
    </lineage>
</organism>
<sequence>MDPSTTSLILQELNLNKDCVANIYNHGSWVYGTNTPNSDRDIIIITRLSDRRPLKFTDSFEYFHQFELHRLWNQYDVCIYSIENFEVLLQINYLAVVQCVFLPDEFKIKEEIDFRKIYLEKYYNTLKLKQAVFYEMQRYWTMYNSNNYSNYPIRSSRTIKTGQLRKDFVLKSLFHGLRYLDFVEQLIQTRSIYNYKRMTYIYDEMKAIRGDPPDNSSMARAGEFVHIKCDELQSKLDVLVPTNIIKGSFEVYITLDFTDHTEQAIEILQKACENTKYKLMFIQLDTDSEKKKPKTLMVSSYYYGEYPSIFKQIEEEAYQAFQDFNIIRIKIKSSASNEGVPQTDMEKKVFWNDETNYFEFHYKIPLEEECERDKLRSLVNMCRPYFKYDLHSSDNVYERIHQKNPEYMITMRLFDFGRENALKTNKESVEELTINNSPPLQVVCEFIVYDTHIELDKDWQQVDSTFFNQLVGFKMWKQRGFNDVSPPELHHKDDFKSDVDLRVACLILDKQVKLINGNENNILIPQNWMKKYIEEQARGIEFRQCDTKQTLPVQKTEPPKIITTVAPGPKLMPKTEESTPCLLCLNTERQVACLPCGHLTSCVACGHKDPLSNSL</sequence>